<keyword evidence="5" id="KW-0539">Nucleus</keyword>
<evidence type="ECO:0000256" key="1">
    <source>
        <dbReference type="ARBA" id="ARBA00004123"/>
    </source>
</evidence>
<dbReference type="SUPFAM" id="SSF90229">
    <property type="entry name" value="CCCH zinc finger"/>
    <property type="match status" value="1"/>
</dbReference>
<reference evidence="9 10" key="1">
    <citation type="journal article" date="2018" name="Mol. Plant">
        <title>The genome of Artemisia annua provides insight into the evolution of Asteraceae family and artemisinin biosynthesis.</title>
        <authorList>
            <person name="Shen Q."/>
            <person name="Zhang L."/>
            <person name="Liao Z."/>
            <person name="Wang S."/>
            <person name="Yan T."/>
            <person name="Shi P."/>
            <person name="Liu M."/>
            <person name="Fu X."/>
            <person name="Pan Q."/>
            <person name="Wang Y."/>
            <person name="Lv Z."/>
            <person name="Lu X."/>
            <person name="Zhang F."/>
            <person name="Jiang W."/>
            <person name="Ma Y."/>
            <person name="Chen M."/>
            <person name="Hao X."/>
            <person name="Li L."/>
            <person name="Tang Y."/>
            <person name="Lv G."/>
            <person name="Zhou Y."/>
            <person name="Sun X."/>
            <person name="Brodelius P.E."/>
            <person name="Rose J.K.C."/>
            <person name="Tang K."/>
        </authorList>
    </citation>
    <scope>NUCLEOTIDE SEQUENCE [LARGE SCALE GENOMIC DNA]</scope>
    <source>
        <strain evidence="10">cv. Huhao1</strain>
        <tissue evidence="9">Leaf</tissue>
    </source>
</reference>
<sequence>MPPVPCRNFQRGYCQYGERCKYLHSNPQPKPNPFGFGSQSATQNSRTTQPQQPNPFGFGVQNNNQSGSKPNQFKPGDNKWSRFAQTNGGSSSASQKQDNQQSAANHTCTDPQSCKRQISEDFEHEKPLWRLTCYGHSKYLPCDIIGDLSFEELRASAYDDAKRGTGIQSIVEKERTLLSSKLIEFENLLRNPYTPPQSSTFATQNTFPGPSANVFPQAVQNNAPPSVSSFSQLGTNFNSGFQMRPATPNNAFSQFSQFQAPTQISNPAAPNNAFAQVNQFQAPNQLSNASAPNNAFAQVNQFQASTQISNPAAPNNPFGQLNQFQAPSQISNAPQKNAFAFGNPGLMGTQPSTQPSVSSFPATTTTFSNAFSPAASTSPFNVAPAPVSIIQMPQNTNSNSNADKSIWFKDDWKRGEIPEEAPPAEVIY</sequence>
<feature type="compositionally biased region" description="Polar residues" evidence="7">
    <location>
        <begin position="60"/>
        <end position="71"/>
    </location>
</feature>
<evidence type="ECO:0000313" key="9">
    <source>
        <dbReference type="EMBL" id="PWA41426.1"/>
    </source>
</evidence>
<dbReference type="InterPro" id="IPR000571">
    <property type="entry name" value="Znf_CCCH"/>
</dbReference>
<dbReference type="Proteomes" id="UP000245207">
    <property type="component" value="Unassembled WGS sequence"/>
</dbReference>
<evidence type="ECO:0000256" key="5">
    <source>
        <dbReference type="ARBA" id="ARBA00023242"/>
    </source>
</evidence>
<proteinExistence type="predicted"/>
<dbReference type="PROSITE" id="PS50103">
    <property type="entry name" value="ZF_C3H1"/>
    <property type="match status" value="1"/>
</dbReference>
<evidence type="ECO:0000259" key="8">
    <source>
        <dbReference type="PROSITE" id="PS50103"/>
    </source>
</evidence>
<evidence type="ECO:0000256" key="4">
    <source>
        <dbReference type="ARBA" id="ARBA00022833"/>
    </source>
</evidence>
<comment type="subcellular location">
    <subcellularLocation>
        <location evidence="1">Nucleus</location>
    </subcellularLocation>
</comment>
<organism evidence="9 10">
    <name type="scientific">Artemisia annua</name>
    <name type="common">Sweet wormwood</name>
    <dbReference type="NCBI Taxonomy" id="35608"/>
    <lineage>
        <taxon>Eukaryota</taxon>
        <taxon>Viridiplantae</taxon>
        <taxon>Streptophyta</taxon>
        <taxon>Embryophyta</taxon>
        <taxon>Tracheophyta</taxon>
        <taxon>Spermatophyta</taxon>
        <taxon>Magnoliopsida</taxon>
        <taxon>eudicotyledons</taxon>
        <taxon>Gunneridae</taxon>
        <taxon>Pentapetalae</taxon>
        <taxon>asterids</taxon>
        <taxon>campanulids</taxon>
        <taxon>Asterales</taxon>
        <taxon>Asteraceae</taxon>
        <taxon>Asteroideae</taxon>
        <taxon>Anthemideae</taxon>
        <taxon>Artemisiinae</taxon>
        <taxon>Artemisia</taxon>
    </lineage>
</organism>
<feature type="zinc finger region" description="C3H1-type" evidence="6">
    <location>
        <begin position="1"/>
        <end position="27"/>
    </location>
</feature>
<dbReference type="PANTHER" id="PTHR46527">
    <property type="entry name" value="NUCLEOPORIN-LIKE PROTEIN 2"/>
    <property type="match status" value="1"/>
</dbReference>
<feature type="domain" description="C3H1-type" evidence="8">
    <location>
        <begin position="1"/>
        <end position="27"/>
    </location>
</feature>
<accession>A0A2U1KXE3</accession>
<evidence type="ECO:0000313" key="10">
    <source>
        <dbReference type="Proteomes" id="UP000245207"/>
    </source>
</evidence>
<keyword evidence="3 6" id="KW-0863">Zinc-finger</keyword>
<evidence type="ECO:0000256" key="2">
    <source>
        <dbReference type="ARBA" id="ARBA00022723"/>
    </source>
</evidence>
<name>A0A2U1KXE3_ARTAN</name>
<dbReference type="InterPro" id="IPR036855">
    <property type="entry name" value="Znf_CCCH_sf"/>
</dbReference>
<keyword evidence="10" id="KW-1185">Reference proteome</keyword>
<comment type="caution">
    <text evidence="9">The sequence shown here is derived from an EMBL/GenBank/DDBJ whole genome shotgun (WGS) entry which is preliminary data.</text>
</comment>
<keyword evidence="2 6" id="KW-0479">Metal-binding</keyword>
<keyword evidence="4 6" id="KW-0862">Zinc</keyword>
<evidence type="ECO:0000256" key="3">
    <source>
        <dbReference type="ARBA" id="ARBA00022771"/>
    </source>
</evidence>
<feature type="region of interest" description="Disordered" evidence="7">
    <location>
        <begin position="24"/>
        <end position="111"/>
    </location>
</feature>
<evidence type="ECO:0000256" key="7">
    <source>
        <dbReference type="SAM" id="MobiDB-lite"/>
    </source>
</evidence>
<dbReference type="GO" id="GO:0005634">
    <property type="term" value="C:nucleus"/>
    <property type="evidence" value="ECO:0007669"/>
    <property type="project" value="UniProtKB-SubCell"/>
</dbReference>
<evidence type="ECO:0000256" key="6">
    <source>
        <dbReference type="PROSITE-ProRule" id="PRU00723"/>
    </source>
</evidence>
<dbReference type="InterPro" id="IPR051767">
    <property type="entry name" value="Nucleoporin_NUP42"/>
</dbReference>
<feature type="compositionally biased region" description="Polar residues" evidence="7">
    <location>
        <begin position="37"/>
        <end position="51"/>
    </location>
</feature>
<dbReference type="SMART" id="SM00356">
    <property type="entry name" value="ZnF_C3H1"/>
    <property type="match status" value="1"/>
</dbReference>
<dbReference type="EMBL" id="PKPP01013081">
    <property type="protein sequence ID" value="PWA41426.1"/>
    <property type="molecule type" value="Genomic_DNA"/>
</dbReference>
<dbReference type="GO" id="GO:0008270">
    <property type="term" value="F:zinc ion binding"/>
    <property type="evidence" value="ECO:0007669"/>
    <property type="project" value="UniProtKB-KW"/>
</dbReference>
<dbReference type="STRING" id="35608.A0A2U1KXE3"/>
<dbReference type="PANTHER" id="PTHR46527:SF1">
    <property type="entry name" value="NUCLEOPORIN NUP42"/>
    <property type="match status" value="1"/>
</dbReference>
<dbReference type="Pfam" id="PF00642">
    <property type="entry name" value="zf-CCCH"/>
    <property type="match status" value="1"/>
</dbReference>
<gene>
    <name evidence="9" type="ORF">CTI12_AA553990</name>
</gene>
<feature type="compositionally biased region" description="Polar residues" evidence="7">
    <location>
        <begin position="83"/>
        <end position="111"/>
    </location>
</feature>
<dbReference type="OrthoDB" id="250836at2759"/>
<dbReference type="AlphaFoldDB" id="A0A2U1KXE3"/>
<protein>
    <submittedName>
        <fullName evidence="9">Zinc finger, CCCH-type</fullName>
    </submittedName>
</protein>